<feature type="transmembrane region" description="Helical" evidence="1">
    <location>
        <begin position="100"/>
        <end position="120"/>
    </location>
</feature>
<keyword evidence="1" id="KW-0812">Transmembrane</keyword>
<accession>A0ABT8FY44</accession>
<keyword evidence="1" id="KW-0472">Membrane</keyword>
<comment type="caution">
    <text evidence="2">The sequence shown here is derived from an EMBL/GenBank/DDBJ whole genome shotgun (WGS) entry which is preliminary data.</text>
</comment>
<feature type="transmembrane region" description="Helical" evidence="1">
    <location>
        <begin position="253"/>
        <end position="272"/>
    </location>
</feature>
<keyword evidence="3" id="KW-1185">Reference proteome</keyword>
<evidence type="ECO:0000256" key="1">
    <source>
        <dbReference type="SAM" id="Phobius"/>
    </source>
</evidence>
<feature type="transmembrane region" description="Helical" evidence="1">
    <location>
        <begin position="284"/>
        <end position="305"/>
    </location>
</feature>
<gene>
    <name evidence="2" type="ORF">QQX04_01595</name>
</gene>
<dbReference type="PANTHER" id="PTHR35337">
    <property type="entry name" value="SLR1478 PROTEIN"/>
    <property type="match status" value="1"/>
</dbReference>
<dbReference type="Proteomes" id="UP001172738">
    <property type="component" value="Unassembled WGS sequence"/>
</dbReference>
<feature type="transmembrane region" description="Helical" evidence="1">
    <location>
        <begin position="165"/>
        <end position="183"/>
    </location>
</feature>
<name>A0ABT8FY44_9MICO</name>
<proteinExistence type="predicted"/>
<sequence length="331" mass="36015">MDLDAFQALHEERWLRLKALTRRSRLTGAEADELARLYQMTASDLARVRSSAPDPALVSRLSVLLASARATLAGARPPIHREVARFLVLSMPAALYRLRWWTVAIMVGFLVVGTATAVYYTTHPELMSDLGTFEERQQYAEEAFAAYYSENPSTSFFARVWTNNAWVAAMSVAGGFTGIFTFYVQYSNAVNVGTAAAIMNEFGYLRLFFQLISPHGLLELTGVWVAGAAGLKIFWTMLVPGPRTRGRALAEEGRAMLGVVLGLVLVLLVSGLVEGYVTGSALPWAAKIAIGLTVLAGFWTLVLTLGRRAARMGETGDVSGELREDTAPVSA</sequence>
<dbReference type="RefSeq" id="WP_301125537.1">
    <property type="nucleotide sequence ID" value="NZ_JAUHPV010000001.1"/>
</dbReference>
<evidence type="ECO:0000313" key="2">
    <source>
        <dbReference type="EMBL" id="MDN4471682.1"/>
    </source>
</evidence>
<evidence type="ECO:0000313" key="3">
    <source>
        <dbReference type="Proteomes" id="UP001172738"/>
    </source>
</evidence>
<dbReference type="InterPro" id="IPR002798">
    <property type="entry name" value="SpoIIM-like"/>
</dbReference>
<feature type="transmembrane region" description="Helical" evidence="1">
    <location>
        <begin position="190"/>
        <end position="209"/>
    </location>
</feature>
<keyword evidence="1" id="KW-1133">Transmembrane helix</keyword>
<organism evidence="2 3">
    <name type="scientific">Demequina zhanjiangensis</name>
    <dbReference type="NCBI Taxonomy" id="3051659"/>
    <lineage>
        <taxon>Bacteria</taxon>
        <taxon>Bacillati</taxon>
        <taxon>Actinomycetota</taxon>
        <taxon>Actinomycetes</taxon>
        <taxon>Micrococcales</taxon>
        <taxon>Demequinaceae</taxon>
        <taxon>Demequina</taxon>
    </lineage>
</organism>
<dbReference type="Pfam" id="PF01944">
    <property type="entry name" value="SpoIIM"/>
    <property type="match status" value="1"/>
</dbReference>
<feature type="transmembrane region" description="Helical" evidence="1">
    <location>
        <begin position="221"/>
        <end position="241"/>
    </location>
</feature>
<protein>
    <submittedName>
        <fullName evidence="2">Stage II sporulation protein M</fullName>
    </submittedName>
</protein>
<reference evidence="2" key="1">
    <citation type="submission" date="2023-06" db="EMBL/GenBank/DDBJ databases">
        <title>SYSU T00b26.</title>
        <authorList>
            <person name="Gao L."/>
            <person name="Fang B.-Z."/>
            <person name="Li W.-J."/>
        </authorList>
    </citation>
    <scope>NUCLEOTIDE SEQUENCE</scope>
    <source>
        <strain evidence="2">SYSU T00b26</strain>
    </source>
</reference>
<dbReference type="PANTHER" id="PTHR35337:SF1">
    <property type="entry name" value="SLR1478 PROTEIN"/>
    <property type="match status" value="1"/>
</dbReference>
<dbReference type="EMBL" id="JAUHPV010000001">
    <property type="protein sequence ID" value="MDN4471682.1"/>
    <property type="molecule type" value="Genomic_DNA"/>
</dbReference>